<accession>A0A5B9P7S7</accession>
<evidence type="ECO:0000256" key="1">
    <source>
        <dbReference type="SAM" id="Phobius"/>
    </source>
</evidence>
<evidence type="ECO:0000313" key="3">
    <source>
        <dbReference type="Proteomes" id="UP000322214"/>
    </source>
</evidence>
<gene>
    <name evidence="2" type="ORF">MFFC18_22580</name>
</gene>
<sequence>MRSKAIENESSNPSVRESHIWVSRRLIYGQAALLGVSAATFFMLGMMVGSLTAPAGSGSTGNSTGAAFVEDCRISGVAMWRSSGRELADVGAVVVLLPRGAQPEKRQAPGLIMPDTFVALDNPTIEAIHNSGGAVVRTDGDGKFNVLVDRDREYRLLLVSKNRRTTGRQLTEQQSKLLESWFAPAEKLIRDNDFQWHNVDASSDSIDVGMLSFD</sequence>
<dbReference type="RefSeq" id="WP_075081523.1">
    <property type="nucleotide sequence ID" value="NZ_CP042912.1"/>
</dbReference>
<dbReference type="EMBL" id="CP042912">
    <property type="protein sequence ID" value="QEG22378.1"/>
    <property type="molecule type" value="Genomic_DNA"/>
</dbReference>
<keyword evidence="1" id="KW-0472">Membrane</keyword>
<dbReference type="Proteomes" id="UP000322214">
    <property type="component" value="Chromosome"/>
</dbReference>
<dbReference type="KEGG" id="mff:MFFC18_22580"/>
<reference evidence="2 3" key="1">
    <citation type="submission" date="2019-08" db="EMBL/GenBank/DDBJ databases">
        <title>Deep-cultivation of Planctomycetes and their phenomic and genomic characterization uncovers novel biology.</title>
        <authorList>
            <person name="Wiegand S."/>
            <person name="Jogler M."/>
            <person name="Boedeker C."/>
            <person name="Pinto D."/>
            <person name="Vollmers J."/>
            <person name="Rivas-Marin E."/>
            <person name="Kohn T."/>
            <person name="Peeters S.H."/>
            <person name="Heuer A."/>
            <person name="Rast P."/>
            <person name="Oberbeckmann S."/>
            <person name="Bunk B."/>
            <person name="Jeske O."/>
            <person name="Meyerdierks A."/>
            <person name="Storesund J.E."/>
            <person name="Kallscheuer N."/>
            <person name="Luecker S."/>
            <person name="Lage O.M."/>
            <person name="Pohl T."/>
            <person name="Merkel B.J."/>
            <person name="Hornburger P."/>
            <person name="Mueller R.-W."/>
            <person name="Bruemmer F."/>
            <person name="Labrenz M."/>
            <person name="Spormann A.M."/>
            <person name="Op den Camp H."/>
            <person name="Overmann J."/>
            <person name="Amann R."/>
            <person name="Jetten M.S.M."/>
            <person name="Mascher T."/>
            <person name="Medema M.H."/>
            <person name="Devos D.P."/>
            <person name="Kaster A.-K."/>
            <person name="Ovreas L."/>
            <person name="Rohde M."/>
            <person name="Galperin M.Y."/>
            <person name="Jogler C."/>
        </authorList>
    </citation>
    <scope>NUCLEOTIDE SEQUENCE [LARGE SCALE GENOMIC DNA]</scope>
    <source>
        <strain evidence="2 3">FC18</strain>
    </source>
</reference>
<dbReference type="AlphaFoldDB" id="A0A5B9P7S7"/>
<keyword evidence="1" id="KW-1133">Transmembrane helix</keyword>
<keyword evidence="3" id="KW-1185">Reference proteome</keyword>
<evidence type="ECO:0000313" key="2">
    <source>
        <dbReference type="EMBL" id="QEG22378.1"/>
    </source>
</evidence>
<dbReference type="STRING" id="980251.GCA_001642875_00049"/>
<protein>
    <submittedName>
        <fullName evidence="2">Uncharacterized protein</fullName>
    </submittedName>
</protein>
<keyword evidence="1" id="KW-0812">Transmembrane</keyword>
<proteinExistence type="predicted"/>
<name>A0A5B9P7S7_9BACT</name>
<feature type="transmembrane region" description="Helical" evidence="1">
    <location>
        <begin position="26"/>
        <end position="48"/>
    </location>
</feature>
<organism evidence="2 3">
    <name type="scientific">Mariniblastus fucicola</name>
    <dbReference type="NCBI Taxonomy" id="980251"/>
    <lineage>
        <taxon>Bacteria</taxon>
        <taxon>Pseudomonadati</taxon>
        <taxon>Planctomycetota</taxon>
        <taxon>Planctomycetia</taxon>
        <taxon>Pirellulales</taxon>
        <taxon>Pirellulaceae</taxon>
        <taxon>Mariniblastus</taxon>
    </lineage>
</organism>